<accession>A0ABU4JYU0</accession>
<organism evidence="1 2">
    <name type="scientific">Streptomyces roseolus</name>
    <dbReference type="NCBI Taxonomy" id="67358"/>
    <lineage>
        <taxon>Bacteria</taxon>
        <taxon>Bacillati</taxon>
        <taxon>Actinomycetota</taxon>
        <taxon>Actinomycetes</taxon>
        <taxon>Kitasatosporales</taxon>
        <taxon>Streptomycetaceae</taxon>
        <taxon>Streptomyces</taxon>
    </lineage>
</organism>
<evidence type="ECO:0000313" key="1">
    <source>
        <dbReference type="EMBL" id="MDX2290664.1"/>
    </source>
</evidence>
<proteinExistence type="predicted"/>
<dbReference type="RefSeq" id="WP_319007281.1">
    <property type="nucleotide sequence ID" value="NZ_JAWJZF010000089.1"/>
</dbReference>
<protein>
    <submittedName>
        <fullName evidence="1">Uncharacterized protein</fullName>
    </submittedName>
</protein>
<gene>
    <name evidence="1" type="ORF">R2363_00445</name>
</gene>
<sequence length="89" mass="10054">MKFTFLCDWANPEIATRDTKFVVVVQAESHRQAVIKAASAALARYPDIAEFESPRTFWEGEFGAKRVAEFRGDVSGSLIDREDYDHITA</sequence>
<dbReference type="EMBL" id="JAWJZF010000089">
    <property type="protein sequence ID" value="MDX2290664.1"/>
    <property type="molecule type" value="Genomic_DNA"/>
</dbReference>
<dbReference type="Proteomes" id="UP001278571">
    <property type="component" value="Unassembled WGS sequence"/>
</dbReference>
<evidence type="ECO:0000313" key="2">
    <source>
        <dbReference type="Proteomes" id="UP001278571"/>
    </source>
</evidence>
<comment type="caution">
    <text evidence="1">The sequence shown here is derived from an EMBL/GenBank/DDBJ whole genome shotgun (WGS) entry which is preliminary data.</text>
</comment>
<reference evidence="1 2" key="1">
    <citation type="submission" date="2023-10" db="EMBL/GenBank/DDBJ databases">
        <authorList>
            <person name="Wang X.X."/>
        </authorList>
    </citation>
    <scope>NUCLEOTIDE SEQUENCE [LARGE SCALE GENOMIC DNA]</scope>
    <source>
        <strain evidence="1 2">NBRC 12816</strain>
    </source>
</reference>
<keyword evidence="2" id="KW-1185">Reference proteome</keyword>
<name>A0ABU4JYU0_9ACTN</name>